<organism evidence="1 2">
    <name type="scientific">Desulfobacula phenolica</name>
    <dbReference type="NCBI Taxonomy" id="90732"/>
    <lineage>
        <taxon>Bacteria</taxon>
        <taxon>Pseudomonadati</taxon>
        <taxon>Thermodesulfobacteriota</taxon>
        <taxon>Desulfobacteria</taxon>
        <taxon>Desulfobacterales</taxon>
        <taxon>Desulfobacteraceae</taxon>
        <taxon>Desulfobacula</taxon>
    </lineage>
</organism>
<evidence type="ECO:0008006" key="3">
    <source>
        <dbReference type="Google" id="ProtNLM"/>
    </source>
</evidence>
<dbReference type="AlphaFoldDB" id="A0A1H2KH75"/>
<dbReference type="Pfam" id="PF11185">
    <property type="entry name" value="DUF2971"/>
    <property type="match status" value="1"/>
</dbReference>
<keyword evidence="2" id="KW-1185">Reference proteome</keyword>
<dbReference type="InterPro" id="IPR021352">
    <property type="entry name" value="DUF2971"/>
</dbReference>
<dbReference type="Proteomes" id="UP000199608">
    <property type="component" value="Unassembled WGS sequence"/>
</dbReference>
<evidence type="ECO:0000313" key="1">
    <source>
        <dbReference type="EMBL" id="SDU67953.1"/>
    </source>
</evidence>
<protein>
    <recommendedName>
        <fullName evidence="3">DUF2971 domain-containing protein</fullName>
    </recommendedName>
</protein>
<sequence length="276" mass="31755">MEKLLYHYTNHVGLMGIMESKGIWASKIQYLNDFMEFNHAIEVSKTIIKEKREKRKDSVLDILFNKLTDKLEQIKNLNIFVASLSEEGDLLSQWRGYCPEGSGYSIGFSKKLIQKTILPQGFTLARCIYDQKKQNELMKKIINRAIQYTSPAKNKNADLEYILKIVDKAAFNFVADFEKTAPFIKHPSFREEREWRIASNVIFTSDVRHKMRIGKSALVPYVEVNLADDKNDVPIRHIVVGPGPTGDLSMDSVGTYLSNNNVKRWTVNQSSIPYRI</sequence>
<gene>
    <name evidence="1" type="ORF">SAMN04487931_1491</name>
</gene>
<dbReference type="EMBL" id="FNLL01000049">
    <property type="protein sequence ID" value="SDU67953.1"/>
    <property type="molecule type" value="Genomic_DNA"/>
</dbReference>
<evidence type="ECO:0000313" key="2">
    <source>
        <dbReference type="Proteomes" id="UP000199608"/>
    </source>
</evidence>
<reference evidence="2" key="1">
    <citation type="submission" date="2016-10" db="EMBL/GenBank/DDBJ databases">
        <authorList>
            <person name="Varghese N."/>
            <person name="Submissions S."/>
        </authorList>
    </citation>
    <scope>NUCLEOTIDE SEQUENCE [LARGE SCALE GENOMIC DNA]</scope>
    <source>
        <strain evidence="2">DSM 3384</strain>
    </source>
</reference>
<dbReference type="RefSeq" id="WP_092238852.1">
    <property type="nucleotide sequence ID" value="NZ_FNLL01000049.1"/>
</dbReference>
<name>A0A1H2KH75_9BACT</name>
<proteinExistence type="predicted"/>
<accession>A0A1H2KH75</accession>